<dbReference type="EMBL" id="JRRC01003328">
    <property type="protein sequence ID" value="KHF97311.1"/>
    <property type="molecule type" value="Genomic_DNA"/>
</dbReference>
<keyword evidence="2" id="KW-1185">Reference proteome</keyword>
<evidence type="ECO:0000313" key="2">
    <source>
        <dbReference type="Proteomes" id="UP000032142"/>
    </source>
</evidence>
<comment type="caution">
    <text evidence="1">The sequence shown here is derived from an EMBL/GenBank/DDBJ whole genome shotgun (WGS) entry which is preliminary data.</text>
</comment>
<evidence type="ECO:0000313" key="1">
    <source>
        <dbReference type="EMBL" id="KHF97311.1"/>
    </source>
</evidence>
<proteinExistence type="predicted"/>
<dbReference type="AlphaFoldDB" id="A0A0B0MAJ8"/>
<reference evidence="2" key="1">
    <citation type="submission" date="2014-09" db="EMBL/GenBank/DDBJ databases">
        <authorList>
            <person name="Mudge J."/>
            <person name="Ramaraj T."/>
            <person name="Lindquist I.E."/>
            <person name="Bharti A.K."/>
            <person name="Sundararajan A."/>
            <person name="Cameron C.T."/>
            <person name="Woodward J.E."/>
            <person name="May G.D."/>
            <person name="Brubaker C."/>
            <person name="Broadhvest J."/>
            <person name="Wilkins T.A."/>
        </authorList>
    </citation>
    <scope>NUCLEOTIDE SEQUENCE</scope>
    <source>
        <strain evidence="2">cv. AKA8401</strain>
    </source>
</reference>
<name>A0A0B0MAJ8_GOSAR</name>
<protein>
    <submittedName>
        <fullName evidence="1">Uncharacterized protein</fullName>
    </submittedName>
</protein>
<gene>
    <name evidence="1" type="ORF">F383_36676</name>
</gene>
<dbReference type="Proteomes" id="UP000032142">
    <property type="component" value="Unassembled WGS sequence"/>
</dbReference>
<sequence length="17" mass="1977">MALCLEYDISEKVSTKF</sequence>
<organism evidence="1 2">
    <name type="scientific">Gossypium arboreum</name>
    <name type="common">Tree cotton</name>
    <name type="synonym">Gossypium nanking</name>
    <dbReference type="NCBI Taxonomy" id="29729"/>
    <lineage>
        <taxon>Eukaryota</taxon>
        <taxon>Viridiplantae</taxon>
        <taxon>Streptophyta</taxon>
        <taxon>Embryophyta</taxon>
        <taxon>Tracheophyta</taxon>
        <taxon>Spermatophyta</taxon>
        <taxon>Magnoliopsida</taxon>
        <taxon>eudicotyledons</taxon>
        <taxon>Gunneridae</taxon>
        <taxon>Pentapetalae</taxon>
        <taxon>rosids</taxon>
        <taxon>malvids</taxon>
        <taxon>Malvales</taxon>
        <taxon>Malvaceae</taxon>
        <taxon>Malvoideae</taxon>
        <taxon>Gossypium</taxon>
    </lineage>
</organism>
<accession>A0A0B0MAJ8</accession>